<protein>
    <submittedName>
        <fullName evidence="1">Uncharacterized protein</fullName>
    </submittedName>
</protein>
<keyword evidence="2" id="KW-1185">Reference proteome</keyword>
<dbReference type="RefSeq" id="WP_013008998.1">
    <property type="nucleotide sequence ID" value="NC_013940.1"/>
</dbReference>
<dbReference type="HOGENOM" id="CLU_1955959_0_0_0"/>
<keyword evidence="1" id="KW-0614">Plasmid</keyword>
<dbReference type="AlphaFoldDB" id="D3PEY6"/>
<geneLocation type="plasmid" evidence="1 2">
    <name>megaplasmid pDF308</name>
</geneLocation>
<gene>
    <name evidence="1" type="ordered locus">DEFDS_P157</name>
</gene>
<evidence type="ECO:0000313" key="2">
    <source>
        <dbReference type="Proteomes" id="UP000001520"/>
    </source>
</evidence>
<accession>D3PEY6</accession>
<sequence>MSEPKYYQDYKDRIEQERYLKNLAYLYRSIKGIISDIQAIIDGDDNPIEYINDMEDNIQSVENMLENIFNIKLSIKDYILQNKYQQLIQLLENSSKNIMKAYIQEKNKCDEQTWKYYWHEYNYSDPSL</sequence>
<evidence type="ECO:0000313" key="1">
    <source>
        <dbReference type="EMBL" id="BAI81778.1"/>
    </source>
</evidence>
<dbReference type="Proteomes" id="UP000001520">
    <property type="component" value="Plasmid megaplasmid pDF308"/>
</dbReference>
<name>D3PEY6_DEFDS</name>
<dbReference type="KEGG" id="ddf:DEFDS_P157"/>
<organism evidence="1 2">
    <name type="scientific">Deferribacter desulfuricans (strain DSM 14783 / JCM 11476 / NBRC 101012 / SSM1)</name>
    <dbReference type="NCBI Taxonomy" id="639282"/>
    <lineage>
        <taxon>Bacteria</taxon>
        <taxon>Pseudomonadati</taxon>
        <taxon>Deferribacterota</taxon>
        <taxon>Deferribacteres</taxon>
        <taxon>Deferribacterales</taxon>
        <taxon>Deferribacteraceae</taxon>
        <taxon>Deferribacter</taxon>
    </lineage>
</organism>
<dbReference type="EMBL" id="AP011530">
    <property type="protein sequence ID" value="BAI81778.1"/>
    <property type="molecule type" value="Genomic_DNA"/>
</dbReference>
<proteinExistence type="predicted"/>
<reference evidence="1 2" key="1">
    <citation type="journal article" date="2010" name="DNA Res.">
        <title>Bacterial lifestyle in a deep-sea hydrothermal vent chimney revealed by the genome sequence of the thermophilic bacterium Deferribacter desulfuricans SSM1.</title>
        <authorList>
            <person name="Takaki Y."/>
            <person name="Shimamura S."/>
            <person name="Nakagawa S."/>
            <person name="Fukuhara Y."/>
            <person name="Horikawa H."/>
            <person name="Ankai A."/>
            <person name="Harada T."/>
            <person name="Hosoyama A."/>
            <person name="Oguchi A."/>
            <person name="Fukui S."/>
            <person name="Fujita N."/>
            <person name="Takami H."/>
            <person name="Takai K."/>
        </authorList>
    </citation>
    <scope>NUCLEOTIDE SEQUENCE [LARGE SCALE GENOMIC DNA]</scope>
    <source>
        <strain evidence="2">DSM 14783 / JCM 11476 / NBRC 101012 / SSM1</strain>
        <plasmid evidence="2">Plasmid megaplasmid pDF308</plasmid>
    </source>
</reference>
<dbReference type="OrthoDB" id="7054989at2"/>